<name>A0A9X2WDB8_9GAMM</name>
<dbReference type="PROSITE" id="PS50885">
    <property type="entry name" value="HAMP"/>
    <property type="match status" value="1"/>
</dbReference>
<dbReference type="Gene3D" id="1.10.287.950">
    <property type="entry name" value="Methyl-accepting chemotaxis protein"/>
    <property type="match status" value="1"/>
</dbReference>
<feature type="transmembrane region" description="Helical" evidence="8">
    <location>
        <begin position="7"/>
        <end position="28"/>
    </location>
</feature>
<reference evidence="11" key="2">
    <citation type="submission" date="2022-08" db="EMBL/GenBank/DDBJ databases">
        <authorList>
            <person name="Dong C."/>
        </authorList>
    </citation>
    <scope>NUCLEOTIDE SEQUENCE</scope>
    <source>
        <strain evidence="11">59MF3M-4</strain>
    </source>
</reference>
<dbReference type="EMBL" id="JAOANI010000012">
    <property type="protein sequence ID" value="MCT7358061.1"/>
    <property type="molecule type" value="Genomic_DNA"/>
</dbReference>
<keyword evidence="4 8" id="KW-0472">Membrane</keyword>
<evidence type="ECO:0000259" key="10">
    <source>
        <dbReference type="PROSITE" id="PS50885"/>
    </source>
</evidence>
<dbReference type="PROSITE" id="PS50111">
    <property type="entry name" value="CHEMOTAXIS_TRANSDUC_2"/>
    <property type="match status" value="1"/>
</dbReference>
<evidence type="ECO:0000256" key="7">
    <source>
        <dbReference type="PROSITE-ProRule" id="PRU00284"/>
    </source>
</evidence>
<sequence>MTVQRKLVIAAALPAILTIILVMGKAIADMQVQRDYLIDQVSRYLANKDTVPSEQELQRFMASQWQEIFSQQASVAIPVLTAVSIVLIILSLLTVRRITNGFTHLTSSVETLSRPETPLSYRVPLQNMNELRPLAERLNRFMQRVDDMVGGMADASAALNQSSSVLNNNSAENTRHAQSMSRIMDGVSSAMSELISASAEITRNVHQAHSQVSEVNSTGRALSNDIKALNNQFGELGNIINSSSSDVAELSNQVDGIYGILQTIRGIAEQTNLLALNAAIEAARAGEQGRGFAVVADEVRNLASKTQSSTGEIQGLIENLKQSANRSIDAMTNSTEASASMAASFAKANDQILGLFGSLNTVNDLNSEIAAASEEQSTVISGINQHLQEAKEIAVYTREAAQSTGSKSSELAGIANKLKTMIQGFRLS</sequence>
<evidence type="ECO:0000256" key="2">
    <source>
        <dbReference type="ARBA" id="ARBA00022692"/>
    </source>
</evidence>
<evidence type="ECO:0000256" key="4">
    <source>
        <dbReference type="ARBA" id="ARBA00023136"/>
    </source>
</evidence>
<proteinExistence type="inferred from homology"/>
<dbReference type="Proteomes" id="UP001147830">
    <property type="component" value="Unassembled WGS sequence"/>
</dbReference>
<dbReference type="SUPFAM" id="SSF58104">
    <property type="entry name" value="Methyl-accepting chemotaxis protein (MCP) signaling domain"/>
    <property type="match status" value="1"/>
</dbReference>
<evidence type="ECO:0000313" key="11">
    <source>
        <dbReference type="EMBL" id="MCT7358061.1"/>
    </source>
</evidence>
<dbReference type="RefSeq" id="WP_260974984.1">
    <property type="nucleotide sequence ID" value="NZ_JAOANI010000012.1"/>
</dbReference>
<evidence type="ECO:0000313" key="12">
    <source>
        <dbReference type="Proteomes" id="UP001147830"/>
    </source>
</evidence>
<dbReference type="PANTHER" id="PTHR32089">
    <property type="entry name" value="METHYL-ACCEPTING CHEMOTAXIS PROTEIN MCPB"/>
    <property type="match status" value="1"/>
</dbReference>
<dbReference type="SMART" id="SM00283">
    <property type="entry name" value="MA"/>
    <property type="match status" value="1"/>
</dbReference>
<comment type="caution">
    <text evidence="11">The sequence shown here is derived from an EMBL/GenBank/DDBJ whole genome shotgun (WGS) entry which is preliminary data.</text>
</comment>
<keyword evidence="3 8" id="KW-1133">Transmembrane helix</keyword>
<evidence type="ECO:0000256" key="5">
    <source>
        <dbReference type="ARBA" id="ARBA00023224"/>
    </source>
</evidence>
<accession>A0A9X2WDB8</accession>
<feature type="domain" description="Methyl-accepting transducer" evidence="9">
    <location>
        <begin position="155"/>
        <end position="391"/>
    </location>
</feature>
<gene>
    <name evidence="11" type="ORF">NYR02_03370</name>
</gene>
<feature type="transmembrane region" description="Helical" evidence="8">
    <location>
        <begin position="75"/>
        <end position="95"/>
    </location>
</feature>
<feature type="domain" description="HAMP" evidence="10">
    <location>
        <begin position="96"/>
        <end position="150"/>
    </location>
</feature>
<dbReference type="GO" id="GO:0016020">
    <property type="term" value="C:membrane"/>
    <property type="evidence" value="ECO:0007669"/>
    <property type="project" value="UniProtKB-SubCell"/>
</dbReference>
<keyword evidence="12" id="KW-1185">Reference proteome</keyword>
<dbReference type="PANTHER" id="PTHR32089:SF119">
    <property type="entry name" value="METHYL-ACCEPTING CHEMOTAXIS PROTEIN CTPL"/>
    <property type="match status" value="1"/>
</dbReference>
<dbReference type="InterPro" id="IPR004089">
    <property type="entry name" value="MCPsignal_dom"/>
</dbReference>
<evidence type="ECO:0000256" key="3">
    <source>
        <dbReference type="ARBA" id="ARBA00022989"/>
    </source>
</evidence>
<dbReference type="GO" id="GO:0006935">
    <property type="term" value="P:chemotaxis"/>
    <property type="evidence" value="ECO:0007669"/>
    <property type="project" value="UniProtKB-ARBA"/>
</dbReference>
<evidence type="ECO:0000256" key="6">
    <source>
        <dbReference type="ARBA" id="ARBA00029447"/>
    </source>
</evidence>
<comment type="subcellular location">
    <subcellularLocation>
        <location evidence="1">Membrane</location>
        <topology evidence="1">Multi-pass membrane protein</topology>
    </subcellularLocation>
</comment>
<protein>
    <submittedName>
        <fullName evidence="11">Methyl-accepting chemotaxis protein</fullName>
    </submittedName>
</protein>
<evidence type="ECO:0000259" key="9">
    <source>
        <dbReference type="PROSITE" id="PS50111"/>
    </source>
</evidence>
<evidence type="ECO:0000256" key="1">
    <source>
        <dbReference type="ARBA" id="ARBA00004141"/>
    </source>
</evidence>
<organism evidence="11 12">
    <name type="scientific">Thalassolituus pacificus</name>
    <dbReference type="NCBI Taxonomy" id="2975440"/>
    <lineage>
        <taxon>Bacteria</taxon>
        <taxon>Pseudomonadati</taxon>
        <taxon>Pseudomonadota</taxon>
        <taxon>Gammaproteobacteria</taxon>
        <taxon>Oceanospirillales</taxon>
        <taxon>Oceanospirillaceae</taxon>
        <taxon>Thalassolituus</taxon>
    </lineage>
</organism>
<keyword evidence="2 8" id="KW-0812">Transmembrane</keyword>
<evidence type="ECO:0000256" key="8">
    <source>
        <dbReference type="SAM" id="Phobius"/>
    </source>
</evidence>
<dbReference type="Pfam" id="PF00015">
    <property type="entry name" value="MCPsignal"/>
    <property type="match status" value="1"/>
</dbReference>
<dbReference type="GO" id="GO:0007165">
    <property type="term" value="P:signal transduction"/>
    <property type="evidence" value="ECO:0007669"/>
    <property type="project" value="UniProtKB-KW"/>
</dbReference>
<comment type="similarity">
    <text evidence="6">Belongs to the methyl-accepting chemotaxis (MCP) protein family.</text>
</comment>
<keyword evidence="5 7" id="KW-0807">Transducer</keyword>
<dbReference type="AlphaFoldDB" id="A0A9X2WDB8"/>
<dbReference type="FunFam" id="1.10.287.950:FF:000001">
    <property type="entry name" value="Methyl-accepting chemotaxis sensory transducer"/>
    <property type="match status" value="1"/>
</dbReference>
<reference evidence="11" key="1">
    <citation type="journal article" date="2022" name="Front. Microbiol.">
        <title>Genome-based taxonomic rearrangement of Oceanobacter-related bacteria including the description of Thalassolituus hydrocarbonoclasticus sp. nov. and Thalassolituus pacificus sp. nov. and emended description of the genus Thalassolituus.</title>
        <authorList>
            <person name="Dong C."/>
            <person name="Wei L."/>
            <person name="Wang J."/>
            <person name="Lai Q."/>
            <person name="Huang Z."/>
            <person name="Shao Z."/>
        </authorList>
    </citation>
    <scope>NUCLEOTIDE SEQUENCE</scope>
    <source>
        <strain evidence="11">59MF3M-4</strain>
    </source>
</reference>
<dbReference type="InterPro" id="IPR003660">
    <property type="entry name" value="HAMP_dom"/>
</dbReference>